<sequence>MGVFPGGAETGNKGGFAETATGIGEEVSEFSECSGDGKLTRFSECGLGELGTLVEASEPESRHKKSES</sequence>
<evidence type="ECO:0000313" key="2">
    <source>
        <dbReference type="EMBL" id="KAK8490926.1"/>
    </source>
</evidence>
<dbReference type="Proteomes" id="UP001472677">
    <property type="component" value="Unassembled WGS sequence"/>
</dbReference>
<feature type="region of interest" description="Disordered" evidence="1">
    <location>
        <begin position="1"/>
        <end position="20"/>
    </location>
</feature>
<reference evidence="2 3" key="1">
    <citation type="journal article" date="2024" name="G3 (Bethesda)">
        <title>Genome assembly of Hibiscus sabdariffa L. provides insights into metabolisms of medicinal natural products.</title>
        <authorList>
            <person name="Kim T."/>
        </authorList>
    </citation>
    <scope>NUCLEOTIDE SEQUENCE [LARGE SCALE GENOMIC DNA]</scope>
    <source>
        <strain evidence="2">TK-2024</strain>
        <tissue evidence="2">Old leaves</tissue>
    </source>
</reference>
<evidence type="ECO:0000256" key="1">
    <source>
        <dbReference type="SAM" id="MobiDB-lite"/>
    </source>
</evidence>
<keyword evidence="3" id="KW-1185">Reference proteome</keyword>
<evidence type="ECO:0000313" key="3">
    <source>
        <dbReference type="Proteomes" id="UP001472677"/>
    </source>
</evidence>
<accession>A0ABR2ADY0</accession>
<proteinExistence type="predicted"/>
<feature type="compositionally biased region" description="Gly residues" evidence="1">
    <location>
        <begin position="1"/>
        <end position="14"/>
    </location>
</feature>
<name>A0ABR2ADY0_9ROSI</name>
<gene>
    <name evidence="2" type="ORF">V6N12_032765</name>
</gene>
<protein>
    <submittedName>
        <fullName evidence="2">Uncharacterized protein</fullName>
    </submittedName>
</protein>
<organism evidence="2 3">
    <name type="scientific">Hibiscus sabdariffa</name>
    <name type="common">roselle</name>
    <dbReference type="NCBI Taxonomy" id="183260"/>
    <lineage>
        <taxon>Eukaryota</taxon>
        <taxon>Viridiplantae</taxon>
        <taxon>Streptophyta</taxon>
        <taxon>Embryophyta</taxon>
        <taxon>Tracheophyta</taxon>
        <taxon>Spermatophyta</taxon>
        <taxon>Magnoliopsida</taxon>
        <taxon>eudicotyledons</taxon>
        <taxon>Gunneridae</taxon>
        <taxon>Pentapetalae</taxon>
        <taxon>rosids</taxon>
        <taxon>malvids</taxon>
        <taxon>Malvales</taxon>
        <taxon>Malvaceae</taxon>
        <taxon>Malvoideae</taxon>
        <taxon>Hibiscus</taxon>
    </lineage>
</organism>
<dbReference type="EMBL" id="JBBPBM010000821">
    <property type="protein sequence ID" value="KAK8490926.1"/>
    <property type="molecule type" value="Genomic_DNA"/>
</dbReference>
<comment type="caution">
    <text evidence="2">The sequence shown here is derived from an EMBL/GenBank/DDBJ whole genome shotgun (WGS) entry which is preliminary data.</text>
</comment>